<keyword evidence="5 8" id="KW-0378">Hydrolase</keyword>
<comment type="caution">
    <text evidence="12">The sequence shown here is derived from an EMBL/GenBank/DDBJ whole genome shotgun (WGS) entry which is preliminary data.</text>
</comment>
<evidence type="ECO:0000259" key="9">
    <source>
        <dbReference type="Pfam" id="PF01433"/>
    </source>
</evidence>
<dbReference type="PRINTS" id="PR00756">
    <property type="entry name" value="ALADIPTASE"/>
</dbReference>
<dbReference type="Pfam" id="PF17900">
    <property type="entry name" value="Peptidase_M1_N"/>
    <property type="match status" value="1"/>
</dbReference>
<dbReference type="Gene3D" id="1.10.390.10">
    <property type="entry name" value="Neutral Protease Domain 2"/>
    <property type="match status" value="1"/>
</dbReference>
<gene>
    <name evidence="12" type="ORF">ODALV1_LOCUS23334</name>
</gene>
<keyword evidence="8" id="KW-0031">Aminopeptidase</keyword>
<evidence type="ECO:0000256" key="2">
    <source>
        <dbReference type="ARBA" id="ARBA00010136"/>
    </source>
</evidence>
<feature type="domain" description="Peptidase M1 membrane alanine aminopeptidase" evidence="9">
    <location>
        <begin position="351"/>
        <end position="570"/>
    </location>
</feature>
<dbReference type="InterPro" id="IPR001930">
    <property type="entry name" value="Peptidase_M1"/>
</dbReference>
<dbReference type="Gene3D" id="1.25.50.20">
    <property type="match status" value="1"/>
</dbReference>
<dbReference type="Gene3D" id="2.60.40.1910">
    <property type="match status" value="1"/>
</dbReference>
<dbReference type="EC" id="3.4.11.-" evidence="8"/>
<feature type="transmembrane region" description="Helical" evidence="8">
    <location>
        <begin position="50"/>
        <end position="71"/>
    </location>
</feature>
<comment type="similarity">
    <text evidence="2 8">Belongs to the peptidase M1 family.</text>
</comment>
<dbReference type="Pfam" id="PF01433">
    <property type="entry name" value="Peptidase_M1"/>
    <property type="match status" value="1"/>
</dbReference>
<keyword evidence="8" id="KW-0472">Membrane</keyword>
<organism evidence="12 13">
    <name type="scientific">Orchesella dallaii</name>
    <dbReference type="NCBI Taxonomy" id="48710"/>
    <lineage>
        <taxon>Eukaryota</taxon>
        <taxon>Metazoa</taxon>
        <taxon>Ecdysozoa</taxon>
        <taxon>Arthropoda</taxon>
        <taxon>Hexapoda</taxon>
        <taxon>Collembola</taxon>
        <taxon>Entomobryomorpha</taxon>
        <taxon>Entomobryoidea</taxon>
        <taxon>Orchesellidae</taxon>
        <taxon>Orchesellinae</taxon>
        <taxon>Orchesella</taxon>
    </lineage>
</organism>
<keyword evidence="7 8" id="KW-0482">Metalloprotease</keyword>
<reference evidence="12 13" key="1">
    <citation type="submission" date="2024-08" db="EMBL/GenBank/DDBJ databases">
        <authorList>
            <person name="Cucini C."/>
            <person name="Frati F."/>
        </authorList>
    </citation>
    <scope>NUCLEOTIDE SEQUENCE [LARGE SCALE GENOMIC DNA]</scope>
</reference>
<evidence type="ECO:0000256" key="3">
    <source>
        <dbReference type="ARBA" id="ARBA00022670"/>
    </source>
</evidence>
<dbReference type="Pfam" id="PF11838">
    <property type="entry name" value="ERAP1_C"/>
    <property type="match status" value="1"/>
</dbReference>
<dbReference type="InterPro" id="IPR050344">
    <property type="entry name" value="Peptidase_M1_aminopeptidases"/>
</dbReference>
<keyword evidence="8" id="KW-0812">Transmembrane</keyword>
<keyword evidence="3 8" id="KW-0645">Protease</keyword>
<keyword evidence="4 8" id="KW-0479">Metal-binding</keyword>
<comment type="cofactor">
    <cofactor evidence="8">
        <name>Zn(2+)</name>
        <dbReference type="ChEBI" id="CHEBI:29105"/>
    </cofactor>
    <text evidence="8">Binds 1 zinc ion per subunit.</text>
</comment>
<sequence length="997" mass="114830">MSSRKFNRMNAKMNEHEVDDVAFLTGEASNVNKRVLYEQDRIAVCSQKRAVGIALLVFVGLFFVAVIIAFATPLSGCSFLNGSIDTEPLTDEELLEHNRFILPSGEEFPWNKSRLPEFVRPLHYTIQIHPNLTTLDVTGWVVIQFIVLNETDFIVFHSRNLRIIDKWVKEEVEDPHRVEPHNISRLLEYPPFQQMYLELAEGSKLVPGKNYSLGIRFYTNISTELEGFYLSSYVNSQGERRYLATTHFEPTYARSAFPCFDEPQFKATFKMIIIRNQQHKSLFNMPIKKIETVYYGYHMELWRDEFEESVEMSTYLVAFVICDYESISNKTTKGVEVAIHTPPGLLPQAKFALQSAVQVMEYYDEFFGVPYPLPKQDLIAIPDFGAGAMENFGLITYRETSILYDSNESSSAAHQWVAVVLAHELAHQWFGNLVTMKWWNDLWLNEGFASFIEYVGVDHIRPEWKMMEQFVIEKTQPALALDALGSSHPISVEVQDPREIEAIFDTISYNKGAAILRMLESVLGLNILRHGLTDYLNEHKFDNADTKDLWDALSANTNETMKVKTVMDTWTLQMGYPLIEVRCENNTVKATQERFLLNPADNETGVDLIQSPFKYKWYVPLTYVTDAKPRTMQLVWMNMSDYEFTMPYRAEWIKFNVNQTGFYRVHYQGKLWDSLVKTLLSNPFVLSPTDRASLLDDAFTLCKAGVVDASVPLEIAKYLMKETDYVPWATALEHFRSWSKILYERQAHRLLMQFVLKLIEPIYKRVGWADEGSHLMNSSFHTIRLLRSEVLSTAILCDNKDAVKEATTKFNNWMQKGARVPPNLREVVYSAGIKYGGVVGWDHCWAQYNASRIPSEKKLLLKAMGSASDPWLLQQYLDACLSRDVVRPQDVRTVLAVVASNPSGRLLAWRHLRAYWMNFQTLFGEGSFTMGSLITAVVSHFSSEFDYVEVTNFFSDVDVGSGARALNQSLEMIRLNIRWLQNNENQIEDWLRKYLST</sequence>
<keyword evidence="6 8" id="KW-0862">Zinc</keyword>
<keyword evidence="8" id="KW-1133">Transmembrane helix</keyword>
<dbReference type="InterPro" id="IPR034016">
    <property type="entry name" value="M1_APN-typ"/>
</dbReference>
<protein>
    <recommendedName>
        <fullName evidence="8">Aminopeptidase</fullName>
        <ecNumber evidence="8">3.4.11.-</ecNumber>
    </recommendedName>
</protein>
<evidence type="ECO:0000313" key="12">
    <source>
        <dbReference type="EMBL" id="CAL8129618.1"/>
    </source>
</evidence>
<dbReference type="PANTHER" id="PTHR11533">
    <property type="entry name" value="PROTEASE M1 ZINC METALLOPROTEASE"/>
    <property type="match status" value="1"/>
</dbReference>
<evidence type="ECO:0000256" key="8">
    <source>
        <dbReference type="RuleBase" id="RU364040"/>
    </source>
</evidence>
<evidence type="ECO:0000259" key="10">
    <source>
        <dbReference type="Pfam" id="PF11838"/>
    </source>
</evidence>
<keyword evidence="13" id="KW-1185">Reference proteome</keyword>
<evidence type="ECO:0000256" key="5">
    <source>
        <dbReference type="ARBA" id="ARBA00022801"/>
    </source>
</evidence>
<evidence type="ECO:0000256" key="7">
    <source>
        <dbReference type="ARBA" id="ARBA00023049"/>
    </source>
</evidence>
<feature type="domain" description="Aminopeptidase N-like N-terminal" evidence="11">
    <location>
        <begin position="121"/>
        <end position="316"/>
    </location>
</feature>
<evidence type="ECO:0000256" key="6">
    <source>
        <dbReference type="ARBA" id="ARBA00022833"/>
    </source>
</evidence>
<dbReference type="InterPro" id="IPR024571">
    <property type="entry name" value="ERAP1-like_C_dom"/>
</dbReference>
<comment type="subcellular location">
    <subcellularLocation>
        <location evidence="1">Cell membrane</location>
        <topology evidence="1">Lipid-anchor</topology>
        <topology evidence="1">GPI-anchor</topology>
    </subcellularLocation>
</comment>
<evidence type="ECO:0000256" key="1">
    <source>
        <dbReference type="ARBA" id="ARBA00004609"/>
    </source>
</evidence>
<evidence type="ECO:0000259" key="11">
    <source>
        <dbReference type="Pfam" id="PF17900"/>
    </source>
</evidence>
<evidence type="ECO:0000313" key="13">
    <source>
        <dbReference type="Proteomes" id="UP001642540"/>
    </source>
</evidence>
<dbReference type="SUPFAM" id="SSF55486">
    <property type="entry name" value="Metalloproteases ('zincins'), catalytic domain"/>
    <property type="match status" value="1"/>
</dbReference>
<dbReference type="InterPro" id="IPR042097">
    <property type="entry name" value="Aminopeptidase_N-like_N_sf"/>
</dbReference>
<dbReference type="InterPro" id="IPR045357">
    <property type="entry name" value="Aminopeptidase_N-like_N"/>
</dbReference>
<accession>A0ABP1RKQ2</accession>
<dbReference type="SUPFAM" id="SSF63737">
    <property type="entry name" value="Leukotriene A4 hydrolase N-terminal domain"/>
    <property type="match status" value="1"/>
</dbReference>
<dbReference type="CDD" id="cd09601">
    <property type="entry name" value="M1_APN-Q_like"/>
    <property type="match status" value="1"/>
</dbReference>
<evidence type="ECO:0000256" key="4">
    <source>
        <dbReference type="ARBA" id="ARBA00022723"/>
    </source>
</evidence>
<dbReference type="InterPro" id="IPR014782">
    <property type="entry name" value="Peptidase_M1_dom"/>
</dbReference>
<dbReference type="Proteomes" id="UP001642540">
    <property type="component" value="Unassembled WGS sequence"/>
</dbReference>
<proteinExistence type="inferred from homology"/>
<dbReference type="InterPro" id="IPR027268">
    <property type="entry name" value="Peptidase_M4/M1_CTD_sf"/>
</dbReference>
<dbReference type="Gene3D" id="2.60.40.1730">
    <property type="entry name" value="tricorn interacting facor f3 domain"/>
    <property type="match status" value="1"/>
</dbReference>
<feature type="domain" description="ERAP1-like C-terminal" evidence="10">
    <location>
        <begin position="652"/>
        <end position="974"/>
    </location>
</feature>
<dbReference type="EMBL" id="CAXLJM020000078">
    <property type="protein sequence ID" value="CAL8129618.1"/>
    <property type="molecule type" value="Genomic_DNA"/>
</dbReference>
<dbReference type="PANTHER" id="PTHR11533:SF299">
    <property type="entry name" value="AMINOPEPTIDASE"/>
    <property type="match status" value="1"/>
</dbReference>
<name>A0ABP1RKQ2_9HEXA</name>